<accession>A0ABY5WC09</accession>
<evidence type="ECO:0000256" key="3">
    <source>
        <dbReference type="ARBA" id="ARBA00022741"/>
    </source>
</evidence>
<keyword evidence="6 7" id="KW-0472">Membrane</keyword>
<feature type="transmembrane region" description="Helical" evidence="7">
    <location>
        <begin position="60"/>
        <end position="82"/>
    </location>
</feature>
<evidence type="ECO:0000313" key="10">
    <source>
        <dbReference type="EMBL" id="UWP87638.1"/>
    </source>
</evidence>
<dbReference type="PROSITE" id="PS50893">
    <property type="entry name" value="ABC_TRANSPORTER_2"/>
    <property type="match status" value="1"/>
</dbReference>
<dbReference type="InterPro" id="IPR003439">
    <property type="entry name" value="ABC_transporter-like_ATP-bd"/>
</dbReference>
<dbReference type="SUPFAM" id="SSF52540">
    <property type="entry name" value="P-loop containing nucleoside triphosphate hydrolases"/>
    <property type="match status" value="1"/>
</dbReference>
<feature type="transmembrane region" description="Helical" evidence="7">
    <location>
        <begin position="163"/>
        <end position="183"/>
    </location>
</feature>
<evidence type="ECO:0000256" key="1">
    <source>
        <dbReference type="ARBA" id="ARBA00004651"/>
    </source>
</evidence>
<reference evidence="10" key="1">
    <citation type="submission" date="2021-04" db="EMBL/GenBank/DDBJ databases">
        <authorList>
            <person name="Hartkoorn R.C."/>
            <person name="Beaudoing E."/>
            <person name="Hot D."/>
        </authorList>
    </citation>
    <scope>NUCLEOTIDE SEQUENCE</scope>
    <source>
        <strain evidence="10">NRRL B-16292</strain>
    </source>
</reference>
<keyword evidence="3" id="KW-0547">Nucleotide-binding</keyword>
<dbReference type="PANTHER" id="PTHR24221">
    <property type="entry name" value="ATP-BINDING CASSETTE SUB-FAMILY B"/>
    <property type="match status" value="1"/>
</dbReference>
<comment type="subcellular location">
    <subcellularLocation>
        <location evidence="1">Cell membrane</location>
        <topology evidence="1">Multi-pass membrane protein</topology>
    </subcellularLocation>
</comment>
<sequence length="604" mass="64501">MLLKGLRVLGRAIRDEPHMFAVSAAGSVLFSLLTIATAFVSGEVVGSVVVPAIDNRHVGAGALALGGLAILAVSLGKILGIFGRRLGAGAMQFNLQARYRQAVTRRYLRLPLEWHQRHATGTLLSNANADVESAWYPIAPFPFAVGTVVMLVAAVVSLFVTDWVMALVGVAIFPTLLGVNVAYSRRMAPRVARSQQLRAEVSAVAHESFDGALVVKTMGREAAETERFAAKATELRDATIRVGRIRALFDPVLDALPSIGTLAVLVVGGWRFRQGAVEVSEVVSVAFLFTVLAFPVRAIGWVLAELPRSVVGWERIRHVLDAEGDMAYGTTELRDEQKPAALRFDDVHFAYQPGDADARPGSDVLTGVSFDVPAGRTVALVGPTGSGKSTVAALAARLADPRAGTVALDDVDVRELTQESLVRTAALVAQVPFVFDDTIRGNITLDRGVSDEAVWAALRLAQADGFVERLADGLDTTVGERGTSLSGGQRQRLTIARALAGAPRLLVLDDATSAVDPRVEAAILAALRRDDAQQASILVVAYRRATIALADEVVYLERGRVIARGTHQELLETAPGYADLVTAYEKAEAEREREHVFDEGGVTA</sequence>
<dbReference type="InterPro" id="IPR036640">
    <property type="entry name" value="ABC1_TM_sf"/>
</dbReference>
<gene>
    <name evidence="10" type="ORF">Dfulv_38735</name>
</gene>
<feature type="transmembrane region" description="Helical" evidence="7">
    <location>
        <begin position="20"/>
        <end position="40"/>
    </location>
</feature>
<evidence type="ECO:0000256" key="5">
    <source>
        <dbReference type="ARBA" id="ARBA00022989"/>
    </source>
</evidence>
<dbReference type="SUPFAM" id="SSF90123">
    <property type="entry name" value="ABC transporter transmembrane region"/>
    <property type="match status" value="1"/>
</dbReference>
<proteinExistence type="predicted"/>
<feature type="domain" description="ABC transmembrane type-1" evidence="9">
    <location>
        <begin position="21"/>
        <end position="308"/>
    </location>
</feature>
<feature type="domain" description="ABC transporter" evidence="8">
    <location>
        <begin position="342"/>
        <end position="583"/>
    </location>
</feature>
<keyword evidence="11" id="KW-1185">Reference proteome</keyword>
<keyword evidence="2 7" id="KW-0812">Transmembrane</keyword>
<reference evidence="10" key="2">
    <citation type="submission" date="2022-09" db="EMBL/GenBank/DDBJ databases">
        <title>Biosynthetic gene clusters of Dactylosporangioum fulvum.</title>
        <authorList>
            <person name="Caradec T."/>
        </authorList>
    </citation>
    <scope>NUCLEOTIDE SEQUENCE</scope>
    <source>
        <strain evidence="10">NRRL B-16292</strain>
    </source>
</reference>
<feature type="transmembrane region" description="Helical" evidence="7">
    <location>
        <begin position="282"/>
        <end position="304"/>
    </location>
</feature>
<dbReference type="PROSITE" id="PS50929">
    <property type="entry name" value="ABC_TM1F"/>
    <property type="match status" value="1"/>
</dbReference>
<evidence type="ECO:0000259" key="9">
    <source>
        <dbReference type="PROSITE" id="PS50929"/>
    </source>
</evidence>
<dbReference type="InterPro" id="IPR017871">
    <property type="entry name" value="ABC_transporter-like_CS"/>
</dbReference>
<dbReference type="SMART" id="SM00382">
    <property type="entry name" value="AAA"/>
    <property type="match status" value="1"/>
</dbReference>
<name>A0ABY5WC09_9ACTN</name>
<dbReference type="InterPro" id="IPR011527">
    <property type="entry name" value="ABC1_TM_dom"/>
</dbReference>
<evidence type="ECO:0000256" key="6">
    <source>
        <dbReference type="ARBA" id="ARBA00023136"/>
    </source>
</evidence>
<dbReference type="Gene3D" id="3.40.50.300">
    <property type="entry name" value="P-loop containing nucleotide triphosphate hydrolases"/>
    <property type="match status" value="1"/>
</dbReference>
<dbReference type="GO" id="GO:0005524">
    <property type="term" value="F:ATP binding"/>
    <property type="evidence" value="ECO:0007669"/>
    <property type="project" value="UniProtKB-KW"/>
</dbReference>
<dbReference type="Proteomes" id="UP001059617">
    <property type="component" value="Chromosome"/>
</dbReference>
<dbReference type="Pfam" id="PF00005">
    <property type="entry name" value="ABC_tran"/>
    <property type="match status" value="1"/>
</dbReference>
<organism evidence="10 11">
    <name type="scientific">Dactylosporangium fulvum</name>
    <dbReference type="NCBI Taxonomy" id="53359"/>
    <lineage>
        <taxon>Bacteria</taxon>
        <taxon>Bacillati</taxon>
        <taxon>Actinomycetota</taxon>
        <taxon>Actinomycetes</taxon>
        <taxon>Micromonosporales</taxon>
        <taxon>Micromonosporaceae</taxon>
        <taxon>Dactylosporangium</taxon>
    </lineage>
</organism>
<keyword evidence="5 7" id="KW-1133">Transmembrane helix</keyword>
<keyword evidence="4 10" id="KW-0067">ATP-binding</keyword>
<dbReference type="InterPro" id="IPR003593">
    <property type="entry name" value="AAA+_ATPase"/>
</dbReference>
<dbReference type="PANTHER" id="PTHR24221:SF654">
    <property type="entry name" value="ATP-BINDING CASSETTE SUB-FAMILY B MEMBER 6"/>
    <property type="match status" value="1"/>
</dbReference>
<dbReference type="EMBL" id="CP073720">
    <property type="protein sequence ID" value="UWP87638.1"/>
    <property type="molecule type" value="Genomic_DNA"/>
</dbReference>
<dbReference type="InterPro" id="IPR039421">
    <property type="entry name" value="Type_1_exporter"/>
</dbReference>
<evidence type="ECO:0000256" key="2">
    <source>
        <dbReference type="ARBA" id="ARBA00022692"/>
    </source>
</evidence>
<evidence type="ECO:0000256" key="4">
    <source>
        <dbReference type="ARBA" id="ARBA00022840"/>
    </source>
</evidence>
<dbReference type="InterPro" id="IPR027417">
    <property type="entry name" value="P-loop_NTPase"/>
</dbReference>
<dbReference type="PROSITE" id="PS00211">
    <property type="entry name" value="ABC_TRANSPORTER_1"/>
    <property type="match status" value="1"/>
</dbReference>
<evidence type="ECO:0000313" key="11">
    <source>
        <dbReference type="Proteomes" id="UP001059617"/>
    </source>
</evidence>
<feature type="transmembrane region" description="Helical" evidence="7">
    <location>
        <begin position="134"/>
        <end position="157"/>
    </location>
</feature>
<evidence type="ECO:0000259" key="8">
    <source>
        <dbReference type="PROSITE" id="PS50893"/>
    </source>
</evidence>
<dbReference type="RefSeq" id="WP_259869025.1">
    <property type="nucleotide sequence ID" value="NZ_BAAAST010000038.1"/>
</dbReference>
<dbReference type="Pfam" id="PF00664">
    <property type="entry name" value="ABC_membrane"/>
    <property type="match status" value="1"/>
</dbReference>
<protein>
    <submittedName>
        <fullName evidence="10">ABC transporter ATP-binding protein/permease</fullName>
    </submittedName>
</protein>
<evidence type="ECO:0000256" key="7">
    <source>
        <dbReference type="SAM" id="Phobius"/>
    </source>
</evidence>
<dbReference type="Gene3D" id="1.20.1560.10">
    <property type="entry name" value="ABC transporter type 1, transmembrane domain"/>
    <property type="match status" value="1"/>
</dbReference>